<dbReference type="AlphaFoldDB" id="A0A0A9FIP0"/>
<proteinExistence type="predicted"/>
<reference evidence="1" key="2">
    <citation type="journal article" date="2015" name="Data Brief">
        <title>Shoot transcriptome of the giant reed, Arundo donax.</title>
        <authorList>
            <person name="Barrero R.A."/>
            <person name="Guerrero F.D."/>
            <person name="Moolhuijzen P."/>
            <person name="Goolsby J.A."/>
            <person name="Tidwell J."/>
            <person name="Bellgard S.E."/>
            <person name="Bellgard M.I."/>
        </authorList>
    </citation>
    <scope>NUCLEOTIDE SEQUENCE</scope>
    <source>
        <tissue evidence="1">Shoot tissue taken approximately 20 cm above the soil surface</tissue>
    </source>
</reference>
<sequence>MLYSARASLPVACKRRRHRPLIHSCEFTCMADWQNVEVITKKLAGHGCLQDTLNFGDD</sequence>
<organism evidence="1">
    <name type="scientific">Arundo donax</name>
    <name type="common">Giant reed</name>
    <name type="synonym">Donax arundinaceus</name>
    <dbReference type="NCBI Taxonomy" id="35708"/>
    <lineage>
        <taxon>Eukaryota</taxon>
        <taxon>Viridiplantae</taxon>
        <taxon>Streptophyta</taxon>
        <taxon>Embryophyta</taxon>
        <taxon>Tracheophyta</taxon>
        <taxon>Spermatophyta</taxon>
        <taxon>Magnoliopsida</taxon>
        <taxon>Liliopsida</taxon>
        <taxon>Poales</taxon>
        <taxon>Poaceae</taxon>
        <taxon>PACMAD clade</taxon>
        <taxon>Arundinoideae</taxon>
        <taxon>Arundineae</taxon>
        <taxon>Arundo</taxon>
    </lineage>
</organism>
<evidence type="ECO:0000313" key="1">
    <source>
        <dbReference type="EMBL" id="JAE12202.1"/>
    </source>
</evidence>
<protein>
    <submittedName>
        <fullName evidence="1">Uncharacterized protein</fullName>
    </submittedName>
</protein>
<name>A0A0A9FIP0_ARUDO</name>
<reference evidence="1" key="1">
    <citation type="submission" date="2014-09" db="EMBL/GenBank/DDBJ databases">
        <authorList>
            <person name="Magalhaes I.L.F."/>
            <person name="Oliveira U."/>
            <person name="Santos F.R."/>
            <person name="Vidigal T.H.D.A."/>
            <person name="Brescovit A.D."/>
            <person name="Santos A.J."/>
        </authorList>
    </citation>
    <scope>NUCLEOTIDE SEQUENCE</scope>
    <source>
        <tissue evidence="1">Shoot tissue taken approximately 20 cm above the soil surface</tissue>
    </source>
</reference>
<dbReference type="EMBL" id="GBRH01185694">
    <property type="protein sequence ID" value="JAE12202.1"/>
    <property type="molecule type" value="Transcribed_RNA"/>
</dbReference>
<accession>A0A0A9FIP0</accession>